<feature type="transmembrane region" description="Helical" evidence="8">
    <location>
        <begin position="208"/>
        <end position="224"/>
    </location>
</feature>
<dbReference type="InterPro" id="IPR039421">
    <property type="entry name" value="Type_1_exporter"/>
</dbReference>
<dbReference type="RefSeq" id="WP_179749900.1">
    <property type="nucleotide sequence ID" value="NZ_BAAAGN010000005.1"/>
</dbReference>
<accession>A0A7Y9AU73</accession>
<keyword evidence="6 8" id="KW-0472">Membrane</keyword>
<gene>
    <name evidence="11" type="ORF">BJ968_001074</name>
</gene>
<proteinExistence type="predicted"/>
<name>A0A7Y9AU73_9ACTN</name>
<evidence type="ECO:0000256" key="3">
    <source>
        <dbReference type="ARBA" id="ARBA00022741"/>
    </source>
</evidence>
<protein>
    <submittedName>
        <fullName evidence="11">ATP-binding cassette subfamily B protein</fullName>
    </submittedName>
</protein>
<dbReference type="InterPro" id="IPR017871">
    <property type="entry name" value="ABC_transporter-like_CS"/>
</dbReference>
<dbReference type="SUPFAM" id="SSF90123">
    <property type="entry name" value="ABC transporter transmembrane region"/>
    <property type="match status" value="1"/>
</dbReference>
<dbReference type="Proteomes" id="UP000521922">
    <property type="component" value="Unassembled WGS sequence"/>
</dbReference>
<feature type="transmembrane region" description="Helical" evidence="8">
    <location>
        <begin position="62"/>
        <end position="82"/>
    </location>
</feature>
<keyword evidence="12" id="KW-1185">Reference proteome</keyword>
<dbReference type="Pfam" id="PF00005">
    <property type="entry name" value="ABC_tran"/>
    <property type="match status" value="1"/>
</dbReference>
<comment type="subcellular location">
    <subcellularLocation>
        <location evidence="1">Cell membrane</location>
        <topology evidence="1">Multi-pass membrane protein</topology>
    </subcellularLocation>
</comment>
<evidence type="ECO:0000256" key="2">
    <source>
        <dbReference type="ARBA" id="ARBA00022692"/>
    </source>
</evidence>
<dbReference type="GO" id="GO:0015421">
    <property type="term" value="F:ABC-type oligopeptide transporter activity"/>
    <property type="evidence" value="ECO:0007669"/>
    <property type="project" value="TreeGrafter"/>
</dbReference>
<dbReference type="GO" id="GO:0005886">
    <property type="term" value="C:plasma membrane"/>
    <property type="evidence" value="ECO:0007669"/>
    <property type="project" value="UniProtKB-SubCell"/>
</dbReference>
<dbReference type="EMBL" id="JACCBB010000001">
    <property type="protein sequence ID" value="NYD21534.1"/>
    <property type="molecule type" value="Genomic_DNA"/>
</dbReference>
<dbReference type="InterPro" id="IPR003439">
    <property type="entry name" value="ABC_transporter-like_ATP-bd"/>
</dbReference>
<evidence type="ECO:0000256" key="1">
    <source>
        <dbReference type="ARBA" id="ARBA00004651"/>
    </source>
</evidence>
<evidence type="ECO:0000256" key="5">
    <source>
        <dbReference type="ARBA" id="ARBA00022989"/>
    </source>
</evidence>
<reference evidence="11 12" key="1">
    <citation type="submission" date="2020-07" db="EMBL/GenBank/DDBJ databases">
        <title>Sequencing the genomes of 1000 actinobacteria strains.</title>
        <authorList>
            <person name="Klenk H.-P."/>
        </authorList>
    </citation>
    <scope>NUCLEOTIDE SEQUENCE [LARGE SCALE GENOMIC DNA]</scope>
    <source>
        <strain evidence="11 12">DSM 7487</strain>
    </source>
</reference>
<dbReference type="SUPFAM" id="SSF52540">
    <property type="entry name" value="P-loop containing nucleoside triphosphate hydrolases"/>
    <property type="match status" value="1"/>
</dbReference>
<evidence type="ECO:0000256" key="8">
    <source>
        <dbReference type="SAM" id="Phobius"/>
    </source>
</evidence>
<dbReference type="PANTHER" id="PTHR43394">
    <property type="entry name" value="ATP-DEPENDENT PERMEASE MDL1, MITOCHONDRIAL"/>
    <property type="match status" value="1"/>
</dbReference>
<keyword evidence="5 8" id="KW-1133">Transmembrane helix</keyword>
<dbReference type="SMART" id="SM00382">
    <property type="entry name" value="AAA"/>
    <property type="match status" value="1"/>
</dbReference>
<sequence>MTTAPAGAAAGTPDAPGPTPPPRVDGLSIARERRARRRRLRSLPALVVEALRLCWSARRRDLVLVFGVQLLGSALLGVQVLVGREALARVFTGSGAGADGDLLRAVGGPLLALAGLSVLAGLAGAVRGQRVRLLSEAVQRAVWRRVVDTTTAVPLERFDDPQFHDRLQRVATNAVSRPVGVAQGLVSILGGVVGAVGLVLALWTIEPLLLPLLALAAVPVLLVSRRGGRLEFDFAVAQSGPYRVRTYLRSALTGRREAKEVRAYGLAAPLLARYEQLLEEYQRALTAHVGRRMRLTLLSQLVTAASVVGTVVLLLWMVDSGRMSLADAGAAGAAAPLLASRLQALAGGVGTVLEAGLFLDDLRGFLTLGGAAAAGPVARPGAVGPLVELQVQDVGYRYPQGGRPALRGVSLTVRRGEVVALVGENGSGKTTLSKLLAGLLPAAGGTVRWNGTDVAELDPAAVREHVAVVFQDFVQWQFSAHDNIAVGRAGRPDEAAAVPAAAVQAGADALLRGLPQGYATPLSAELPGGVDLSLGQWQRVALARAFYRAADLVILDEPTAALDARAEAELFAGIRDLAAGRTVVLVSHRFSSVREADRIVVLRDGGVDDTGTHEELVGRGGLYAELYALQAQAYLDEEVAGRGGTPTGRHVARG</sequence>
<feature type="transmembrane region" description="Helical" evidence="8">
    <location>
        <begin position="179"/>
        <end position="202"/>
    </location>
</feature>
<feature type="domain" description="ABC transporter" evidence="9">
    <location>
        <begin position="389"/>
        <end position="629"/>
    </location>
</feature>
<dbReference type="AlphaFoldDB" id="A0A7Y9AU73"/>
<evidence type="ECO:0000259" key="10">
    <source>
        <dbReference type="PROSITE" id="PS50929"/>
    </source>
</evidence>
<keyword evidence="4 11" id="KW-0067">ATP-binding</keyword>
<evidence type="ECO:0000256" key="4">
    <source>
        <dbReference type="ARBA" id="ARBA00022840"/>
    </source>
</evidence>
<dbReference type="InterPro" id="IPR027417">
    <property type="entry name" value="P-loop_NTPase"/>
</dbReference>
<dbReference type="CDD" id="cd03228">
    <property type="entry name" value="ABCC_MRP_Like"/>
    <property type="match status" value="1"/>
</dbReference>
<feature type="compositionally biased region" description="Low complexity" evidence="7">
    <location>
        <begin position="1"/>
        <end position="14"/>
    </location>
</feature>
<dbReference type="InterPro" id="IPR036640">
    <property type="entry name" value="ABC1_TM_sf"/>
</dbReference>
<keyword evidence="2 8" id="KW-0812">Transmembrane</keyword>
<dbReference type="InterPro" id="IPR003593">
    <property type="entry name" value="AAA+_ATPase"/>
</dbReference>
<dbReference type="Gene3D" id="1.20.1560.10">
    <property type="entry name" value="ABC transporter type 1, transmembrane domain"/>
    <property type="match status" value="1"/>
</dbReference>
<feature type="transmembrane region" description="Helical" evidence="8">
    <location>
        <begin position="297"/>
        <end position="318"/>
    </location>
</feature>
<dbReference type="InterPro" id="IPR011527">
    <property type="entry name" value="ABC1_TM_dom"/>
</dbReference>
<dbReference type="PROSITE" id="PS50893">
    <property type="entry name" value="ABC_TRANSPORTER_2"/>
    <property type="match status" value="1"/>
</dbReference>
<organism evidence="11 12">
    <name type="scientific">Kineococcus aurantiacus</name>
    <dbReference type="NCBI Taxonomy" id="37633"/>
    <lineage>
        <taxon>Bacteria</taxon>
        <taxon>Bacillati</taxon>
        <taxon>Actinomycetota</taxon>
        <taxon>Actinomycetes</taxon>
        <taxon>Kineosporiales</taxon>
        <taxon>Kineosporiaceae</taxon>
        <taxon>Kineococcus</taxon>
    </lineage>
</organism>
<evidence type="ECO:0000256" key="6">
    <source>
        <dbReference type="ARBA" id="ARBA00023136"/>
    </source>
</evidence>
<feature type="transmembrane region" description="Helical" evidence="8">
    <location>
        <begin position="102"/>
        <end position="126"/>
    </location>
</feature>
<feature type="region of interest" description="Disordered" evidence="7">
    <location>
        <begin position="1"/>
        <end position="26"/>
    </location>
</feature>
<keyword evidence="3" id="KW-0547">Nucleotide-binding</keyword>
<evidence type="ECO:0000313" key="12">
    <source>
        <dbReference type="Proteomes" id="UP000521922"/>
    </source>
</evidence>
<dbReference type="PROSITE" id="PS00211">
    <property type="entry name" value="ABC_TRANSPORTER_1"/>
    <property type="match status" value="1"/>
</dbReference>
<evidence type="ECO:0000256" key="7">
    <source>
        <dbReference type="SAM" id="MobiDB-lite"/>
    </source>
</evidence>
<dbReference type="Gene3D" id="3.40.50.300">
    <property type="entry name" value="P-loop containing nucleotide triphosphate hydrolases"/>
    <property type="match status" value="1"/>
</dbReference>
<feature type="domain" description="ABC transmembrane type-1" evidence="10">
    <location>
        <begin position="63"/>
        <end position="354"/>
    </location>
</feature>
<evidence type="ECO:0000259" key="9">
    <source>
        <dbReference type="PROSITE" id="PS50893"/>
    </source>
</evidence>
<comment type="caution">
    <text evidence="11">The sequence shown here is derived from an EMBL/GenBank/DDBJ whole genome shotgun (WGS) entry which is preliminary data.</text>
</comment>
<dbReference type="PROSITE" id="PS50929">
    <property type="entry name" value="ABC_TM1F"/>
    <property type="match status" value="1"/>
</dbReference>
<dbReference type="GO" id="GO:0005524">
    <property type="term" value="F:ATP binding"/>
    <property type="evidence" value="ECO:0007669"/>
    <property type="project" value="UniProtKB-KW"/>
</dbReference>
<dbReference type="GO" id="GO:0016887">
    <property type="term" value="F:ATP hydrolysis activity"/>
    <property type="evidence" value="ECO:0007669"/>
    <property type="project" value="InterPro"/>
</dbReference>
<dbReference type="PANTHER" id="PTHR43394:SF1">
    <property type="entry name" value="ATP-BINDING CASSETTE SUB-FAMILY B MEMBER 10, MITOCHONDRIAL"/>
    <property type="match status" value="1"/>
</dbReference>
<evidence type="ECO:0000313" key="11">
    <source>
        <dbReference type="EMBL" id="NYD21534.1"/>
    </source>
</evidence>